<comment type="caution">
    <text evidence="4">The sequence shown here is derived from an EMBL/GenBank/DDBJ whole genome shotgun (WGS) entry which is preliminary data.</text>
</comment>
<dbReference type="SUPFAM" id="SSF54236">
    <property type="entry name" value="Ubiquitin-like"/>
    <property type="match status" value="1"/>
</dbReference>
<evidence type="ECO:0000256" key="2">
    <source>
        <dbReference type="PROSITE-ProRule" id="PRU00069"/>
    </source>
</evidence>
<dbReference type="Pfam" id="PF00778">
    <property type="entry name" value="DIX"/>
    <property type="match status" value="1"/>
</dbReference>
<dbReference type="Proteomes" id="UP001432027">
    <property type="component" value="Unassembled WGS sequence"/>
</dbReference>
<name>A0AAV5U1Z3_9BILA</name>
<dbReference type="GO" id="GO:0016055">
    <property type="term" value="P:Wnt signaling pathway"/>
    <property type="evidence" value="ECO:0007669"/>
    <property type="project" value="UniProtKB-KW"/>
</dbReference>
<dbReference type="Gene3D" id="2.40.240.130">
    <property type="match status" value="1"/>
</dbReference>
<dbReference type="AlphaFoldDB" id="A0AAV5U1Z3"/>
<dbReference type="InterPro" id="IPR029071">
    <property type="entry name" value="Ubiquitin-like_domsf"/>
</dbReference>
<dbReference type="InterPro" id="IPR001158">
    <property type="entry name" value="DIX"/>
</dbReference>
<accession>A0AAV5U1Z3</accession>
<gene>
    <name evidence="4" type="ORF">PENTCL1PPCAC_22619</name>
</gene>
<keyword evidence="1 2" id="KW-0879">Wnt signaling pathway</keyword>
<sequence length="173" mass="19490">MEEQTWTMGSILEWVTSLPWPVHPSSVILLPILPTSISSHLALLPLNTIDLLEFTMDSPPFLDGREGFPPPLGRPLLLETANRTGKILLRVTVTGNRPMVFRTEPDEGGMMTLKKFRTVFGLRKERNKFFFKNMSEDDSSDYQWDLVSDDSATVPLYHGAITAECRPALDSPE</sequence>
<evidence type="ECO:0000313" key="5">
    <source>
        <dbReference type="Proteomes" id="UP001432027"/>
    </source>
</evidence>
<evidence type="ECO:0000259" key="3">
    <source>
        <dbReference type="PROSITE" id="PS50841"/>
    </source>
</evidence>
<feature type="domain" description="DIX" evidence="3">
    <location>
        <begin position="85"/>
        <end position="169"/>
    </location>
</feature>
<dbReference type="PROSITE" id="PS50841">
    <property type="entry name" value="DIX"/>
    <property type="match status" value="1"/>
</dbReference>
<evidence type="ECO:0000313" key="4">
    <source>
        <dbReference type="EMBL" id="GMT00445.1"/>
    </source>
</evidence>
<protein>
    <recommendedName>
        <fullName evidence="3">DIX domain-containing protein</fullName>
    </recommendedName>
</protein>
<keyword evidence="5" id="KW-1185">Reference proteome</keyword>
<dbReference type="EMBL" id="BTSX01000005">
    <property type="protein sequence ID" value="GMT00445.1"/>
    <property type="molecule type" value="Genomic_DNA"/>
</dbReference>
<reference evidence="4" key="1">
    <citation type="submission" date="2023-10" db="EMBL/GenBank/DDBJ databases">
        <title>Genome assembly of Pristionchus species.</title>
        <authorList>
            <person name="Yoshida K."/>
            <person name="Sommer R.J."/>
        </authorList>
    </citation>
    <scope>NUCLEOTIDE SEQUENCE</scope>
    <source>
        <strain evidence="4">RS0144</strain>
    </source>
</reference>
<organism evidence="4 5">
    <name type="scientific">Pristionchus entomophagus</name>
    <dbReference type="NCBI Taxonomy" id="358040"/>
    <lineage>
        <taxon>Eukaryota</taxon>
        <taxon>Metazoa</taxon>
        <taxon>Ecdysozoa</taxon>
        <taxon>Nematoda</taxon>
        <taxon>Chromadorea</taxon>
        <taxon>Rhabditida</taxon>
        <taxon>Rhabditina</taxon>
        <taxon>Diplogasteromorpha</taxon>
        <taxon>Diplogasteroidea</taxon>
        <taxon>Neodiplogasteridae</taxon>
        <taxon>Pristionchus</taxon>
    </lineage>
</organism>
<dbReference type="InterPro" id="IPR038207">
    <property type="entry name" value="DIX_dom_sf"/>
</dbReference>
<evidence type="ECO:0000256" key="1">
    <source>
        <dbReference type="ARBA" id="ARBA00022687"/>
    </source>
</evidence>
<proteinExistence type="predicted"/>